<gene>
    <name evidence="2" type="ORF">FNV43_RR21599</name>
</gene>
<evidence type="ECO:0000259" key="1">
    <source>
        <dbReference type="Pfam" id="PF06071"/>
    </source>
</evidence>
<proteinExistence type="predicted"/>
<dbReference type="AlphaFoldDB" id="A0A8K0GQ96"/>
<dbReference type="SUPFAM" id="SSF81271">
    <property type="entry name" value="TGS-like"/>
    <property type="match status" value="1"/>
</dbReference>
<dbReference type="EMBL" id="VOIH02000010">
    <property type="protein sequence ID" value="KAF3434514.1"/>
    <property type="molecule type" value="Genomic_DNA"/>
</dbReference>
<reference evidence="2" key="1">
    <citation type="submission" date="2020-03" db="EMBL/GenBank/DDBJ databases">
        <title>A high-quality chromosome-level genome assembly of a woody plant with both climbing and erect habits, Rhamnella rubrinervis.</title>
        <authorList>
            <person name="Lu Z."/>
            <person name="Yang Y."/>
            <person name="Zhu X."/>
            <person name="Sun Y."/>
        </authorList>
    </citation>
    <scope>NUCLEOTIDE SEQUENCE</scope>
    <source>
        <strain evidence="2">BYM</strain>
        <tissue evidence="2">Leaf</tissue>
    </source>
</reference>
<dbReference type="OrthoDB" id="1699447at2759"/>
<evidence type="ECO:0000313" key="2">
    <source>
        <dbReference type="EMBL" id="KAF3434514.1"/>
    </source>
</evidence>
<dbReference type="InterPro" id="IPR013029">
    <property type="entry name" value="YchF_C"/>
</dbReference>
<sequence length="222" mass="25096">MKQTIVGFENAIADFLEFRKKERLRVRSIVNRPELSTDLVAKYTIENWLSLEVDEYSMDSLPPGVLSAILAYTSSRASLCTKLSWASLWGHFVLKQLNGPYMEELDQELPASNIIFCDVFEASMDILKNHECYGLNITTDACCGLGQYNGWIMCVLENMACSIYHRKLIVTEANLHGMTAPQAAGDIHSDFEKGFIRAEMVAYADFVAAGSLQQERKDLYLW</sequence>
<accession>A0A8K0GQ96</accession>
<dbReference type="Proteomes" id="UP000796880">
    <property type="component" value="Unassembled WGS sequence"/>
</dbReference>
<comment type="caution">
    <text evidence="2">The sequence shown here is derived from an EMBL/GenBank/DDBJ whole genome shotgun (WGS) entry which is preliminary data.</text>
</comment>
<name>A0A8K0GQ96_9ROSA</name>
<dbReference type="InterPro" id="IPR012676">
    <property type="entry name" value="TGS-like"/>
</dbReference>
<dbReference type="InterPro" id="IPR012675">
    <property type="entry name" value="Beta-grasp_dom_sf"/>
</dbReference>
<dbReference type="Pfam" id="PF06071">
    <property type="entry name" value="YchF-GTPase_C"/>
    <property type="match status" value="1"/>
</dbReference>
<keyword evidence="3" id="KW-1185">Reference proteome</keyword>
<evidence type="ECO:0000313" key="3">
    <source>
        <dbReference type="Proteomes" id="UP000796880"/>
    </source>
</evidence>
<protein>
    <recommendedName>
        <fullName evidence="1">YchF C-terminal domain-containing protein</fullName>
    </recommendedName>
</protein>
<organism evidence="2 3">
    <name type="scientific">Rhamnella rubrinervis</name>
    <dbReference type="NCBI Taxonomy" id="2594499"/>
    <lineage>
        <taxon>Eukaryota</taxon>
        <taxon>Viridiplantae</taxon>
        <taxon>Streptophyta</taxon>
        <taxon>Embryophyta</taxon>
        <taxon>Tracheophyta</taxon>
        <taxon>Spermatophyta</taxon>
        <taxon>Magnoliopsida</taxon>
        <taxon>eudicotyledons</taxon>
        <taxon>Gunneridae</taxon>
        <taxon>Pentapetalae</taxon>
        <taxon>rosids</taxon>
        <taxon>fabids</taxon>
        <taxon>Rosales</taxon>
        <taxon>Rhamnaceae</taxon>
        <taxon>rhamnoid group</taxon>
        <taxon>Rhamneae</taxon>
        <taxon>Rhamnella</taxon>
    </lineage>
</organism>
<dbReference type="Gene3D" id="3.10.20.30">
    <property type="match status" value="1"/>
</dbReference>
<feature type="domain" description="YchF C-terminal" evidence="1">
    <location>
        <begin position="176"/>
        <end position="217"/>
    </location>
</feature>